<name>A0A8D8DZJ7_CULPI</name>
<dbReference type="AlphaFoldDB" id="A0A8D8DZJ7"/>
<protein>
    <submittedName>
        <fullName evidence="2">(northern house mosquito) hypothetical protein</fullName>
    </submittedName>
</protein>
<dbReference type="PANTHER" id="PTHR11012:SF54">
    <property type="entry name" value="CHK KINASE-LIKE DOMAIN-CONTAINING PROTEIN"/>
    <property type="match status" value="1"/>
</dbReference>
<dbReference type="SUPFAM" id="SSF56112">
    <property type="entry name" value="Protein kinase-like (PK-like)"/>
    <property type="match status" value="1"/>
</dbReference>
<evidence type="ECO:0000259" key="1">
    <source>
        <dbReference type="SMART" id="SM00587"/>
    </source>
</evidence>
<proteinExistence type="predicted"/>
<accession>A0A8D8DZJ7</accession>
<dbReference type="Pfam" id="PF02958">
    <property type="entry name" value="EcKL"/>
    <property type="match status" value="1"/>
</dbReference>
<dbReference type="EMBL" id="HBUE01175456">
    <property type="protein sequence ID" value="CAG6517510.1"/>
    <property type="molecule type" value="Transcribed_RNA"/>
</dbReference>
<dbReference type="InterPro" id="IPR011009">
    <property type="entry name" value="Kinase-like_dom_sf"/>
</dbReference>
<reference evidence="2" key="1">
    <citation type="submission" date="2021-05" db="EMBL/GenBank/DDBJ databases">
        <authorList>
            <person name="Alioto T."/>
            <person name="Alioto T."/>
            <person name="Gomez Garrido J."/>
        </authorList>
    </citation>
    <scope>NUCLEOTIDE SEQUENCE</scope>
</reference>
<dbReference type="Gene3D" id="3.90.1200.10">
    <property type="match status" value="1"/>
</dbReference>
<dbReference type="EMBL" id="HBUE01280980">
    <property type="protein sequence ID" value="CAG6569035.1"/>
    <property type="molecule type" value="Transcribed_RNA"/>
</dbReference>
<dbReference type="InterPro" id="IPR015897">
    <property type="entry name" value="CHK_kinase-like"/>
</dbReference>
<sequence length="404" mass="45599">MSDEPSQLPGFVRDAVRQVATTKLGFTEGSCVIEYKPGSNCNGIIGEIHQVTLSEGDRSEELFCKIPPQDPERRGQFNSDEMFEREILLYAELLPALFEFQRRKGISEEDGFFGIPKCYHTHFDGEAGEALILMENLRSRELRMLNKLEPMDYDHARLLMITLGRLHGLSFAVRDQQPELFKQLQVADTLFKSIKASEPLLEMFSSALDGAISLLGPEEESARERMEALKADFVGSMDYCMDGANAEPYAVVNHGDCWVNNFMYGYKNGSPSELVLLDWQLARYTSPALDLSYFLFCCTDEVFREKYYDEMLQIYHGALSDFLTLLGSDPSKLLPFTTLLNQMRKFGKFALIMGAFDIPVLCTDPADMPDPGGELAFAQSPEAQQRYAYRMGGAIRDAVRYGIL</sequence>
<organism evidence="2">
    <name type="scientific">Culex pipiens</name>
    <name type="common">House mosquito</name>
    <dbReference type="NCBI Taxonomy" id="7175"/>
    <lineage>
        <taxon>Eukaryota</taxon>
        <taxon>Metazoa</taxon>
        <taxon>Ecdysozoa</taxon>
        <taxon>Arthropoda</taxon>
        <taxon>Hexapoda</taxon>
        <taxon>Insecta</taxon>
        <taxon>Pterygota</taxon>
        <taxon>Neoptera</taxon>
        <taxon>Endopterygota</taxon>
        <taxon>Diptera</taxon>
        <taxon>Nematocera</taxon>
        <taxon>Culicoidea</taxon>
        <taxon>Culicidae</taxon>
        <taxon>Culicinae</taxon>
        <taxon>Culicini</taxon>
        <taxon>Culex</taxon>
        <taxon>Culex</taxon>
    </lineage>
</organism>
<feature type="domain" description="CHK kinase-like" evidence="1">
    <location>
        <begin position="132"/>
        <end position="325"/>
    </location>
</feature>
<dbReference type="SMART" id="SM00587">
    <property type="entry name" value="CHK"/>
    <property type="match status" value="1"/>
</dbReference>
<dbReference type="PANTHER" id="PTHR11012">
    <property type="entry name" value="PROTEIN KINASE-LIKE DOMAIN-CONTAINING"/>
    <property type="match status" value="1"/>
</dbReference>
<dbReference type="InterPro" id="IPR004119">
    <property type="entry name" value="EcKL"/>
</dbReference>
<evidence type="ECO:0000313" key="2">
    <source>
        <dbReference type="EMBL" id="CAG6517510.1"/>
    </source>
</evidence>